<dbReference type="Proteomes" id="UP000539111">
    <property type="component" value="Unassembled WGS sequence"/>
</dbReference>
<keyword evidence="3" id="KW-1185">Reference proteome</keyword>
<proteinExistence type="predicted"/>
<reference evidence="2 3" key="1">
    <citation type="submission" date="2020-07" db="EMBL/GenBank/DDBJ databases">
        <title>Sequencing the genomes of 1000 actinobacteria strains.</title>
        <authorList>
            <person name="Klenk H.-P."/>
        </authorList>
    </citation>
    <scope>NUCLEOTIDE SEQUENCE [LARGE SCALE GENOMIC DNA]</scope>
    <source>
        <strain evidence="2 3">DSM 26341</strain>
    </source>
</reference>
<gene>
    <name evidence="2" type="ORF">BJY26_001241</name>
</gene>
<sequence>MSELVFTHGDFWSGNTVWDGVRLTGVVDWSGAHRAPRGIDLAWCRQDLALLHGRGDAPDVFLAAYDDAAGVKIRRMRLWDLHAGARAEDRVEEWAPNYEGVARPDLTGERLRARLDAWNDHLLRG</sequence>
<keyword evidence="2" id="KW-0808">Transferase</keyword>
<evidence type="ECO:0000313" key="2">
    <source>
        <dbReference type="EMBL" id="NYI66935.1"/>
    </source>
</evidence>
<dbReference type="InterPro" id="IPR011009">
    <property type="entry name" value="Kinase-like_dom_sf"/>
</dbReference>
<evidence type="ECO:0000259" key="1">
    <source>
        <dbReference type="Pfam" id="PF01636"/>
    </source>
</evidence>
<dbReference type="AlphaFoldDB" id="A0A7Z0ABR5"/>
<dbReference type="GO" id="GO:0016301">
    <property type="term" value="F:kinase activity"/>
    <property type="evidence" value="ECO:0007669"/>
    <property type="project" value="UniProtKB-KW"/>
</dbReference>
<evidence type="ECO:0000313" key="3">
    <source>
        <dbReference type="Proteomes" id="UP000539111"/>
    </source>
</evidence>
<name>A0A7Z0ABR5_9MICO</name>
<accession>A0A7Z0ABR5</accession>
<organism evidence="2 3">
    <name type="scientific">Spelaeicoccus albus</name>
    <dbReference type="NCBI Taxonomy" id="1280376"/>
    <lineage>
        <taxon>Bacteria</taxon>
        <taxon>Bacillati</taxon>
        <taxon>Actinomycetota</taxon>
        <taxon>Actinomycetes</taxon>
        <taxon>Micrococcales</taxon>
        <taxon>Brevibacteriaceae</taxon>
        <taxon>Spelaeicoccus</taxon>
    </lineage>
</organism>
<dbReference type="InterPro" id="IPR002575">
    <property type="entry name" value="Aminoglycoside_PTrfase"/>
</dbReference>
<dbReference type="EMBL" id="JACBZP010000001">
    <property type="protein sequence ID" value="NYI66935.1"/>
    <property type="molecule type" value="Genomic_DNA"/>
</dbReference>
<keyword evidence="2" id="KW-0418">Kinase</keyword>
<dbReference type="SUPFAM" id="SSF56112">
    <property type="entry name" value="Protein kinase-like (PK-like)"/>
    <property type="match status" value="1"/>
</dbReference>
<dbReference type="Gene3D" id="3.90.1200.10">
    <property type="match status" value="1"/>
</dbReference>
<comment type="caution">
    <text evidence="2">The sequence shown here is derived from an EMBL/GenBank/DDBJ whole genome shotgun (WGS) entry which is preliminary data.</text>
</comment>
<dbReference type="Pfam" id="PF01636">
    <property type="entry name" value="APH"/>
    <property type="match status" value="1"/>
</dbReference>
<feature type="domain" description="Aminoglycoside phosphotransferase" evidence="1">
    <location>
        <begin position="3"/>
        <end position="79"/>
    </location>
</feature>
<protein>
    <submittedName>
        <fullName evidence="2">Aminoglycoside phosphotransferase (APT) family kinase protein</fullName>
    </submittedName>
</protein>